<proteinExistence type="predicted"/>
<dbReference type="AlphaFoldDB" id="A0A0E9P849"/>
<evidence type="ECO:0000313" key="2">
    <source>
        <dbReference type="EMBL" id="JAH00053.1"/>
    </source>
</evidence>
<sequence>MTFTPTGLSQLLCLQFMLFSRVSVEILEYNNYVTSVCLYVLCMYLHQDCYQPHIEVGITKLG</sequence>
<protein>
    <submittedName>
        <fullName evidence="2">Uncharacterized protein</fullName>
    </submittedName>
</protein>
<evidence type="ECO:0000256" key="1">
    <source>
        <dbReference type="SAM" id="SignalP"/>
    </source>
</evidence>
<keyword evidence="1" id="KW-0732">Signal</keyword>
<feature type="signal peptide" evidence="1">
    <location>
        <begin position="1"/>
        <end position="24"/>
    </location>
</feature>
<name>A0A0E9P849_ANGAN</name>
<reference evidence="2" key="2">
    <citation type="journal article" date="2015" name="Fish Shellfish Immunol.">
        <title>Early steps in the European eel (Anguilla anguilla)-Vibrio vulnificus interaction in the gills: Role of the RtxA13 toxin.</title>
        <authorList>
            <person name="Callol A."/>
            <person name="Pajuelo D."/>
            <person name="Ebbesson L."/>
            <person name="Teles M."/>
            <person name="MacKenzie S."/>
            <person name="Amaro C."/>
        </authorList>
    </citation>
    <scope>NUCLEOTIDE SEQUENCE</scope>
</reference>
<feature type="chain" id="PRO_5002430598" evidence="1">
    <location>
        <begin position="25"/>
        <end position="62"/>
    </location>
</feature>
<organism evidence="2">
    <name type="scientific">Anguilla anguilla</name>
    <name type="common">European freshwater eel</name>
    <name type="synonym">Muraena anguilla</name>
    <dbReference type="NCBI Taxonomy" id="7936"/>
    <lineage>
        <taxon>Eukaryota</taxon>
        <taxon>Metazoa</taxon>
        <taxon>Chordata</taxon>
        <taxon>Craniata</taxon>
        <taxon>Vertebrata</taxon>
        <taxon>Euteleostomi</taxon>
        <taxon>Actinopterygii</taxon>
        <taxon>Neopterygii</taxon>
        <taxon>Teleostei</taxon>
        <taxon>Anguilliformes</taxon>
        <taxon>Anguillidae</taxon>
        <taxon>Anguilla</taxon>
    </lineage>
</organism>
<accession>A0A0E9P849</accession>
<reference evidence="2" key="1">
    <citation type="submission" date="2014-11" db="EMBL/GenBank/DDBJ databases">
        <authorList>
            <person name="Amaro Gonzalez C."/>
        </authorList>
    </citation>
    <scope>NUCLEOTIDE SEQUENCE</scope>
</reference>
<dbReference type="EMBL" id="GBXM01108524">
    <property type="protein sequence ID" value="JAH00053.1"/>
    <property type="molecule type" value="Transcribed_RNA"/>
</dbReference>